<reference evidence="2 3" key="1">
    <citation type="submission" date="2018-03" db="EMBL/GenBank/DDBJ databases">
        <title>Genomic Encyclopedia of Type Strains, Phase III (KMG-III): the genomes of soil and plant-associated and newly described type strains.</title>
        <authorList>
            <person name="Whitman W."/>
        </authorList>
    </citation>
    <scope>NUCLEOTIDE SEQUENCE [LARGE SCALE GENOMIC DNA]</scope>
    <source>
        <strain evidence="2 3">CGMCC 4.7067</strain>
    </source>
</reference>
<comment type="caution">
    <text evidence="2">The sequence shown here is derived from an EMBL/GenBank/DDBJ whole genome shotgun (WGS) entry which is preliminary data.</text>
</comment>
<evidence type="ECO:0000313" key="4">
    <source>
        <dbReference type="Proteomes" id="UP000574690"/>
    </source>
</evidence>
<evidence type="ECO:0000313" key="2">
    <source>
        <dbReference type="EMBL" id="PRY62161.1"/>
    </source>
</evidence>
<dbReference type="Gene3D" id="3.40.50.1820">
    <property type="entry name" value="alpha/beta hydrolase"/>
    <property type="match status" value="1"/>
</dbReference>
<dbReference type="EMBL" id="JABFXE010000303">
    <property type="protein sequence ID" value="NUQ88221.1"/>
    <property type="molecule type" value="Genomic_DNA"/>
</dbReference>
<dbReference type="InterPro" id="IPR029058">
    <property type="entry name" value="AB_hydrolase_fold"/>
</dbReference>
<dbReference type="EMBL" id="PVTJ01000001">
    <property type="protein sequence ID" value="PRY62161.1"/>
    <property type="molecule type" value="Genomic_DNA"/>
</dbReference>
<name>A0A2T0UW56_9ACTN</name>
<protein>
    <recommendedName>
        <fullName evidence="5">Alpha/beta hydrolase family protein</fullName>
    </recommendedName>
</protein>
<sequence>MSLAAWVRRARTPAPAPVAREYAYLEPADLFDMEIKDDPEASPVLCCTGDPAGAAAFQALWLKRIAGTGRYAASVSVRGQGGTPAADGGLEARAHDLVQAAVTVPRQTVLIGHKEGAAWAALAAGRYPAAALVLVSPQKVPKEPPTPVGGPPVLLVVAEAETQTKEVQAVADAYGIAPLTFAGSPDDVFKGAGAEGLLDAILSWLARKE</sequence>
<dbReference type="OrthoDB" id="9773549at2"/>
<keyword evidence="3" id="KW-1185">Reference proteome</keyword>
<dbReference type="AlphaFoldDB" id="A0A2T0UW56"/>
<organism evidence="2 3">
    <name type="scientific">Glycomyces artemisiae</name>
    <dbReference type="NCBI Taxonomy" id="1076443"/>
    <lineage>
        <taxon>Bacteria</taxon>
        <taxon>Bacillati</taxon>
        <taxon>Actinomycetota</taxon>
        <taxon>Actinomycetes</taxon>
        <taxon>Glycomycetales</taxon>
        <taxon>Glycomycetaceae</taxon>
        <taxon>Glycomyces</taxon>
    </lineage>
</organism>
<dbReference type="RefSeq" id="WP_106362206.1">
    <property type="nucleotide sequence ID" value="NZ_PVTJ01000001.1"/>
</dbReference>
<dbReference type="Proteomes" id="UP000574690">
    <property type="component" value="Unassembled WGS sequence"/>
</dbReference>
<dbReference type="Proteomes" id="UP000238176">
    <property type="component" value="Unassembled WGS sequence"/>
</dbReference>
<evidence type="ECO:0008006" key="5">
    <source>
        <dbReference type="Google" id="ProtNLM"/>
    </source>
</evidence>
<gene>
    <name evidence="2" type="ORF">B0I28_101488</name>
    <name evidence="1" type="ORF">HOQ43_07135</name>
</gene>
<reference evidence="1 4" key="2">
    <citation type="submission" date="2020-05" db="EMBL/GenBank/DDBJ databases">
        <title>DNA-SIP metagenomic assembled genomes.</title>
        <authorList>
            <person name="Yu J."/>
        </authorList>
    </citation>
    <scope>NUCLEOTIDE SEQUENCE [LARGE SCALE GENOMIC DNA]</scope>
    <source>
        <strain evidence="1">Bin5.27</strain>
    </source>
</reference>
<dbReference type="SUPFAM" id="SSF53474">
    <property type="entry name" value="alpha/beta-Hydrolases"/>
    <property type="match status" value="1"/>
</dbReference>
<proteinExistence type="predicted"/>
<accession>A0A2T0UW56</accession>
<evidence type="ECO:0000313" key="1">
    <source>
        <dbReference type="EMBL" id="NUQ88221.1"/>
    </source>
</evidence>
<evidence type="ECO:0000313" key="3">
    <source>
        <dbReference type="Proteomes" id="UP000238176"/>
    </source>
</evidence>